<evidence type="ECO:0000313" key="3">
    <source>
        <dbReference type="Proteomes" id="UP000184130"/>
    </source>
</evidence>
<keyword evidence="1" id="KW-0472">Membrane</keyword>
<dbReference type="Proteomes" id="UP000184130">
    <property type="component" value="Unassembled WGS sequence"/>
</dbReference>
<dbReference type="EMBL" id="FRBD01000020">
    <property type="protein sequence ID" value="SHL05632.1"/>
    <property type="molecule type" value="Genomic_DNA"/>
</dbReference>
<sequence>MKMKILQSSIFRAICAIAIGIMLIKYPDNTVTWITVAIGILFLLSGVISVVVYFNASKSVSEYKIMDADGHVIAGEKPTFPLVGLGSIILGLLLALTPGIFIKALMYIIGAILILGAINQFMVLVGGRRFGKIGFGYWVFPSLILLTGLYVMLKPMSPASMAMIILGWCSLLYGITEIINSLKVHSNKRKAEKIQEIPVAEEVKEEKEATEVTTLP</sequence>
<dbReference type="InterPro" id="IPR005325">
    <property type="entry name" value="DUF308_memb"/>
</dbReference>
<keyword evidence="1" id="KW-1133">Transmembrane helix</keyword>
<protein>
    <submittedName>
        <fullName evidence="2">Uncharacterized membrane protein HdeD, DUF308 family</fullName>
    </submittedName>
</protein>
<feature type="transmembrane region" description="Helical" evidence="1">
    <location>
        <begin position="159"/>
        <end position="180"/>
    </location>
</feature>
<feature type="transmembrane region" description="Helical" evidence="1">
    <location>
        <begin position="80"/>
        <end position="101"/>
    </location>
</feature>
<accession>A0A1M6XI28</accession>
<feature type="transmembrane region" description="Helical" evidence="1">
    <location>
        <begin position="107"/>
        <end position="127"/>
    </location>
</feature>
<gene>
    <name evidence="2" type="ORF">SAMN05216463_12074</name>
</gene>
<organism evidence="2 3">
    <name type="scientific">Xylanibacter ruminicola</name>
    <name type="common">Prevotella ruminicola</name>
    <dbReference type="NCBI Taxonomy" id="839"/>
    <lineage>
        <taxon>Bacteria</taxon>
        <taxon>Pseudomonadati</taxon>
        <taxon>Bacteroidota</taxon>
        <taxon>Bacteroidia</taxon>
        <taxon>Bacteroidales</taxon>
        <taxon>Prevotellaceae</taxon>
        <taxon>Xylanibacter</taxon>
    </lineage>
</organism>
<feature type="transmembrane region" description="Helical" evidence="1">
    <location>
        <begin position="9"/>
        <end position="27"/>
    </location>
</feature>
<feature type="transmembrane region" description="Helical" evidence="1">
    <location>
        <begin position="134"/>
        <end position="153"/>
    </location>
</feature>
<dbReference type="AlphaFoldDB" id="A0A1M6XI28"/>
<evidence type="ECO:0000313" key="2">
    <source>
        <dbReference type="EMBL" id="SHL05632.1"/>
    </source>
</evidence>
<name>A0A1M6XI28_XYLRU</name>
<keyword evidence="1" id="KW-0812">Transmembrane</keyword>
<reference evidence="2 3" key="1">
    <citation type="submission" date="2016-11" db="EMBL/GenBank/DDBJ databases">
        <authorList>
            <person name="Jaros S."/>
            <person name="Januszkiewicz K."/>
            <person name="Wedrychowicz H."/>
        </authorList>
    </citation>
    <scope>NUCLEOTIDE SEQUENCE [LARGE SCALE GENOMIC DNA]</scope>
    <source>
        <strain evidence="2 3">KHT3</strain>
    </source>
</reference>
<feature type="transmembrane region" description="Helical" evidence="1">
    <location>
        <begin position="33"/>
        <end position="56"/>
    </location>
</feature>
<dbReference type="RefSeq" id="WP_254795171.1">
    <property type="nucleotide sequence ID" value="NZ_FRBD01000020.1"/>
</dbReference>
<proteinExistence type="predicted"/>
<evidence type="ECO:0000256" key="1">
    <source>
        <dbReference type="SAM" id="Phobius"/>
    </source>
</evidence>
<dbReference type="Pfam" id="PF03729">
    <property type="entry name" value="DUF308"/>
    <property type="match status" value="2"/>
</dbReference>